<protein>
    <submittedName>
        <fullName evidence="1">Uncharacterized protein</fullName>
    </submittedName>
</protein>
<name>A0A8S0TFE1_OLEEU</name>
<reference evidence="1 2" key="1">
    <citation type="submission" date="2019-12" db="EMBL/GenBank/DDBJ databases">
        <authorList>
            <person name="Alioto T."/>
            <person name="Alioto T."/>
            <person name="Gomez Garrido J."/>
        </authorList>
    </citation>
    <scope>NUCLEOTIDE SEQUENCE [LARGE SCALE GENOMIC DNA]</scope>
</reference>
<dbReference type="EMBL" id="CACTIH010005895">
    <property type="protein sequence ID" value="CAA3002932.1"/>
    <property type="molecule type" value="Genomic_DNA"/>
</dbReference>
<evidence type="ECO:0000313" key="2">
    <source>
        <dbReference type="Proteomes" id="UP000594638"/>
    </source>
</evidence>
<dbReference type="AlphaFoldDB" id="A0A8S0TFE1"/>
<comment type="caution">
    <text evidence="1">The sequence shown here is derived from an EMBL/GenBank/DDBJ whole genome shotgun (WGS) entry which is preliminary data.</text>
</comment>
<sequence length="55" mass="5996">MPAKRKPPHPISVTTPRTQLNTITSTLLEPIMSPATATVRQRHHSNVGIMVVLVA</sequence>
<proteinExistence type="predicted"/>
<keyword evidence="2" id="KW-1185">Reference proteome</keyword>
<gene>
    <name evidence="1" type="ORF">OLEA9_A000878</name>
</gene>
<dbReference type="Gramene" id="OE9A000878T1">
    <property type="protein sequence ID" value="OE9A000878C1"/>
    <property type="gene ID" value="OE9A000878"/>
</dbReference>
<dbReference type="Proteomes" id="UP000594638">
    <property type="component" value="Unassembled WGS sequence"/>
</dbReference>
<organism evidence="1 2">
    <name type="scientific">Olea europaea subsp. europaea</name>
    <dbReference type="NCBI Taxonomy" id="158383"/>
    <lineage>
        <taxon>Eukaryota</taxon>
        <taxon>Viridiplantae</taxon>
        <taxon>Streptophyta</taxon>
        <taxon>Embryophyta</taxon>
        <taxon>Tracheophyta</taxon>
        <taxon>Spermatophyta</taxon>
        <taxon>Magnoliopsida</taxon>
        <taxon>eudicotyledons</taxon>
        <taxon>Gunneridae</taxon>
        <taxon>Pentapetalae</taxon>
        <taxon>asterids</taxon>
        <taxon>lamiids</taxon>
        <taxon>Lamiales</taxon>
        <taxon>Oleaceae</taxon>
        <taxon>Oleeae</taxon>
        <taxon>Olea</taxon>
    </lineage>
</organism>
<accession>A0A8S0TFE1</accession>
<evidence type="ECO:0000313" key="1">
    <source>
        <dbReference type="EMBL" id="CAA3002932.1"/>
    </source>
</evidence>